<dbReference type="InterPro" id="IPR018247">
    <property type="entry name" value="EF_Hand_1_Ca_BS"/>
</dbReference>
<evidence type="ECO:0000256" key="1">
    <source>
        <dbReference type="SAM" id="MobiDB-lite"/>
    </source>
</evidence>
<feature type="domain" description="BIG2" evidence="2">
    <location>
        <begin position="421"/>
        <end position="502"/>
    </location>
</feature>
<dbReference type="PROSITE" id="PS00018">
    <property type="entry name" value="EF_HAND_1"/>
    <property type="match status" value="1"/>
</dbReference>
<dbReference type="EMBL" id="PYMC01000003">
    <property type="protein sequence ID" value="PSW06180.1"/>
    <property type="molecule type" value="Genomic_DNA"/>
</dbReference>
<organism evidence="3 4">
    <name type="scientific">Photobacterium lipolyticum</name>
    <dbReference type="NCBI Taxonomy" id="266810"/>
    <lineage>
        <taxon>Bacteria</taxon>
        <taxon>Pseudomonadati</taxon>
        <taxon>Pseudomonadota</taxon>
        <taxon>Gammaproteobacteria</taxon>
        <taxon>Vibrionales</taxon>
        <taxon>Vibrionaceae</taxon>
        <taxon>Photobacterium</taxon>
    </lineage>
</organism>
<sequence>MSVPLIAMLTACGGGSDSDLKPDPKKVLQKKMTFSGMVYDGPMADTTVSVFAGKHLLATAKTDINGKYSVDASISVEQFENIKAQAITYRAQREDIFLYQYAGTSLEEALVSKNNQTLITNFSTVEYVFADIDKNNFVTDEEWKKYQQLDSNFTELATVRYGVGLKSIIDESATLAGYENSTLWLRAVLNDAAWQEWHSSNVAPYRQAWDSLFADTWFLDQEAHRFEDISSWEAKHNYIVTAGPLDPDAPVVKHLTMSGIPQKVSVGDLLSPSIQAFWSDDTASDVSEPVTYSVSPADALVINNGRMQVQTSGTITLSAEYKGAFDEVTFVADAAVLASLRLEFDSRQQQLKDEWQVVAHGVHQNDYLVDFSDQAEWASSNPEIIESLGNGRFLSKGVGTAKVIVTWGGLTAEQAFDIKAKIIDVSLNLPNGTISREETVQLSLNGEFNDGSVSVITDEIVWSSSNPEFLTIDENGIATGITEGQSVVTATYQGFTFKETVTVIHPKIVSSIPSFVDGVLTLTEGDILEYGMKFVRSNGIEHAFTAADDGLDFESSGFGGLRDPSRVKIAEIDKDSDRIHAVRSGEDTLEILNVPVELQQIFVELGAITSADDDPTRVSLKVNVLDNADVYQWNLLAGSPPVGKTVTIVQAIQSGNTLYRFWQVKGAEQDGIYLTKVTAEGESAPVLVLAASMNENDRPHKLISNGIIHDYYDYVLLLTDSNNGSAADNQLAYRYKLSDGSLTVIPLANYPNSTVNMRKDSFAFTPNGDFVVTYEHNKKGEIPHIYHFETGTWEEKSPMPGKRIQTPLNKSQIAVLETNNMGSEPYEVPVLRIFDLETQQIITQEFVIPGDAEYFCRSVETMSLAIVDNMKDSGAGCMVAKRGNWDGIGYWLWDSIAELPKLHLFSEGVVQGTSDVYAVAYHKPDGHVVFSAAGVKNEAGDKVYDVAEIIDVEVDGVIEQQVSHKRLAQQGKKLEGYYNDLIRVQDGSQYTVNNADVPNESITVFNKGTAVRDEHGQWSSDKYMYQLPVTVEGTNKLYNLGNTIVLSPEGYENKSEYWLLQMREPQIVDEPVEPELPVQPEVPEQPTEPTPAQ</sequence>
<dbReference type="SMART" id="SM00635">
    <property type="entry name" value="BID_2"/>
    <property type="match status" value="1"/>
</dbReference>
<evidence type="ECO:0000313" key="4">
    <source>
        <dbReference type="Proteomes" id="UP000240904"/>
    </source>
</evidence>
<protein>
    <submittedName>
        <fullName evidence="3">Cell surface protein</fullName>
    </submittedName>
</protein>
<comment type="caution">
    <text evidence="3">The sequence shown here is derived from an EMBL/GenBank/DDBJ whole genome shotgun (WGS) entry which is preliminary data.</text>
</comment>
<name>A0A2T3N1H8_9GAMM</name>
<proteinExistence type="predicted"/>
<evidence type="ECO:0000313" key="3">
    <source>
        <dbReference type="EMBL" id="PSW06180.1"/>
    </source>
</evidence>
<gene>
    <name evidence="3" type="ORF">C9I89_06635</name>
</gene>
<dbReference type="Gene3D" id="2.60.40.1080">
    <property type="match status" value="3"/>
</dbReference>
<dbReference type="SUPFAM" id="SSF49373">
    <property type="entry name" value="Invasin/intimin cell-adhesion fragments"/>
    <property type="match status" value="1"/>
</dbReference>
<dbReference type="AlphaFoldDB" id="A0A2T3N1H8"/>
<feature type="compositionally biased region" description="Low complexity" evidence="1">
    <location>
        <begin position="1075"/>
        <end position="1085"/>
    </location>
</feature>
<evidence type="ECO:0000259" key="2">
    <source>
        <dbReference type="SMART" id="SM00635"/>
    </source>
</evidence>
<accession>A0A2T3N1H8</accession>
<reference evidence="3 4" key="1">
    <citation type="submission" date="2018-03" db="EMBL/GenBank/DDBJ databases">
        <title>Whole genome sequencing of Histamine producing bacteria.</title>
        <authorList>
            <person name="Butler K."/>
        </authorList>
    </citation>
    <scope>NUCLEOTIDE SEQUENCE [LARGE SCALE GENOMIC DNA]</scope>
    <source>
        <strain evidence="3 4">DSM 16190</strain>
    </source>
</reference>
<dbReference type="Proteomes" id="UP000240904">
    <property type="component" value="Unassembled WGS sequence"/>
</dbReference>
<keyword evidence="4" id="KW-1185">Reference proteome</keyword>
<dbReference type="InterPro" id="IPR003343">
    <property type="entry name" value="Big_2"/>
</dbReference>
<feature type="region of interest" description="Disordered" evidence="1">
    <location>
        <begin position="1069"/>
        <end position="1093"/>
    </location>
</feature>
<dbReference type="InterPro" id="IPR008964">
    <property type="entry name" value="Invasin/intimin_cell_adhesion"/>
</dbReference>